<keyword evidence="3" id="KW-1185">Reference proteome</keyword>
<dbReference type="Proteomes" id="UP001207626">
    <property type="component" value="Unassembled WGS sequence"/>
</dbReference>
<evidence type="ECO:0000313" key="3">
    <source>
        <dbReference type="Proteomes" id="UP001207626"/>
    </source>
</evidence>
<name>A0ABT4DZD2_9BACL</name>
<keyword evidence="1" id="KW-0843">Virulence</keyword>
<reference evidence="2 3" key="1">
    <citation type="submission" date="2022-05" db="EMBL/GenBank/DDBJ databases">
        <title>Genome Sequencing of Bee-Associated Microbes.</title>
        <authorList>
            <person name="Dunlap C."/>
        </authorList>
    </citation>
    <scope>NUCLEOTIDE SEQUENCE [LARGE SCALE GENOMIC DNA]</scope>
    <source>
        <strain evidence="2 3">NRRL NRS-1438</strain>
    </source>
</reference>
<accession>A0ABT4DZD2</accession>
<sequence>MVSTTDNAAGVFRLGTEELTEALKQSGYRTVFDIVSDNLAEFQKNNPEIPSSDAKEIHQLAVQRTENLCMLYKAWQLHNDPVVQSLPKLSADTGLQGMRAALERSLGGGADFGDLFPERSPEGYAEASSIQSLFSPGRYLTVLYKIAQQLHSPDDKLHIDNRRPDLKSLILNTDNMNREVSSLDILLDVLQPEGSGTLTSLKDTYHPMTLPYDDDLAQINAVAEAHSSNLLGIWDTLLDTQRTSILQNSAAACRISKARQSASPDQRASDDEPVLITGEEFYLETGGKRLFLAHKLEIGSTISAKINIGPPQAADIAPAKLQLVYYGRGGRGDYFLRVADDVSLGGKLLNNCYLTSDDGQSNNINGPFCLMINRGTGSMPSGTHLPVQIDRVTDTSLRIFVPQHGYLGLGESLASNWNEPLALNLDLDQALTFTLRKNESGQDTISIIDMMPPVADTTPSPPTRETLSLTPNSFRLLVNPEPTEEDIAKHYNVKTAITRAPADLAAALNVVDDFCMKTGLSFDELLNLTMQKDYQSKSSEYKSRFVKFGGGEHVPVSTYGAVFLTGTEETPLWAKQYNSAGAATDTPVLNFTADNVAALAGRAEKLVRLARSTGLSFEQLDWLITNASRTKIEHGGEIILDGPVLGAVAEFTRLNNRYGITTDMFAAFIGAVNPYADNGQKSFYQSAFSTTDDSFTIPLGGGLQFAVDKQGKYEAICCGALGVTADELSRIGGYCFDAAQGAKLNMNESNFGQLYRLGRIPRMLGLSFTEAELLWKLMSGGEDTLLRIIGGSASLNTLDIIRDTETVLAWMDAHQLDVVSLQAMVTNRYSGTATPELYNFLAQVHQSANSAANASGADAQDILPTDKLFRALAAGFNLKANVMSQVIDWLDKTDGTFTLRAFWDKLQAYFSAGHEDELTALEGEAALLQWCQQISQYALIVRWSGLTEQDLALLTGHPEQLLDGQHTVPVPSLHLLLVLTRLKEWQQRVQVSSEEAMRYFAQANSSTVTRDAAVKRLALIHGWNEEDTGSMNDYLLGENEYPRNFEQIFALESWVNLGRQLNVGSRTLGELVDMAEEDKTAEHMDLITSVAHSLMAAAQA</sequence>
<protein>
    <submittedName>
        <fullName evidence="2">Tc toxin subunit A</fullName>
    </submittedName>
</protein>
<evidence type="ECO:0000256" key="1">
    <source>
        <dbReference type="ARBA" id="ARBA00023026"/>
    </source>
</evidence>
<organism evidence="2 3">
    <name type="scientific">Paenibacillus apiarius</name>
    <dbReference type="NCBI Taxonomy" id="46240"/>
    <lineage>
        <taxon>Bacteria</taxon>
        <taxon>Bacillati</taxon>
        <taxon>Bacillota</taxon>
        <taxon>Bacilli</taxon>
        <taxon>Bacillales</taxon>
        <taxon>Paenibacillaceae</taxon>
        <taxon>Paenibacillus</taxon>
    </lineage>
</organism>
<dbReference type="Pfam" id="PF03538">
    <property type="entry name" value="VRP1"/>
    <property type="match status" value="1"/>
</dbReference>
<dbReference type="RefSeq" id="WP_268601473.1">
    <property type="nucleotide sequence ID" value="NZ_JAMDLV010000006.1"/>
</dbReference>
<dbReference type="InterPro" id="IPR018003">
    <property type="entry name" value="Insecticidal_toxin/plasmid_vir"/>
</dbReference>
<comment type="caution">
    <text evidence="2">The sequence shown here is derived from an EMBL/GenBank/DDBJ whole genome shotgun (WGS) entry which is preliminary data.</text>
</comment>
<gene>
    <name evidence="2" type="ORF">M5X09_17515</name>
</gene>
<dbReference type="EMBL" id="JAMDLW010000023">
    <property type="protein sequence ID" value="MCY9521443.1"/>
    <property type="molecule type" value="Genomic_DNA"/>
</dbReference>
<proteinExistence type="predicted"/>
<evidence type="ECO:0000313" key="2">
    <source>
        <dbReference type="EMBL" id="MCY9521443.1"/>
    </source>
</evidence>